<evidence type="ECO:0000313" key="2">
    <source>
        <dbReference type="Proteomes" id="UP001221898"/>
    </source>
</evidence>
<accession>A0AAD7SPK9</accession>
<dbReference type="EMBL" id="JAINUG010000043">
    <property type="protein sequence ID" value="KAJ8406472.1"/>
    <property type="molecule type" value="Genomic_DNA"/>
</dbReference>
<comment type="caution">
    <text evidence="1">The sequence shown here is derived from an EMBL/GenBank/DDBJ whole genome shotgun (WGS) entry which is preliminary data.</text>
</comment>
<gene>
    <name evidence="1" type="ORF">AAFF_G00300460</name>
</gene>
<dbReference type="AlphaFoldDB" id="A0AAD7SPK9"/>
<sequence length="141" mass="15194">MPQSRACGCVTWGPRPRLYGSAPDHRSAVTDTQCPEEGPLWSGGELEKPHRSLSIARLKWGGGCIYTGAARFKGTASVPDAGRQCAGRTRTYTLRAFRRIVCCQILPPSSCLSPTICNKCAPVKQDHMAHELAINTAPSSP</sequence>
<dbReference type="Proteomes" id="UP001221898">
    <property type="component" value="Unassembled WGS sequence"/>
</dbReference>
<reference evidence="1" key="1">
    <citation type="journal article" date="2023" name="Science">
        <title>Genome structures resolve the early diversification of teleost fishes.</title>
        <authorList>
            <person name="Parey E."/>
            <person name="Louis A."/>
            <person name="Montfort J."/>
            <person name="Bouchez O."/>
            <person name="Roques C."/>
            <person name="Iampietro C."/>
            <person name="Lluch J."/>
            <person name="Castinel A."/>
            <person name="Donnadieu C."/>
            <person name="Desvignes T."/>
            <person name="Floi Bucao C."/>
            <person name="Jouanno E."/>
            <person name="Wen M."/>
            <person name="Mejri S."/>
            <person name="Dirks R."/>
            <person name="Jansen H."/>
            <person name="Henkel C."/>
            <person name="Chen W.J."/>
            <person name="Zahm M."/>
            <person name="Cabau C."/>
            <person name="Klopp C."/>
            <person name="Thompson A.W."/>
            <person name="Robinson-Rechavi M."/>
            <person name="Braasch I."/>
            <person name="Lecointre G."/>
            <person name="Bobe J."/>
            <person name="Postlethwait J.H."/>
            <person name="Berthelot C."/>
            <person name="Roest Crollius H."/>
            <person name="Guiguen Y."/>
        </authorList>
    </citation>
    <scope>NUCLEOTIDE SEQUENCE</scope>
    <source>
        <strain evidence="1">NC1722</strain>
    </source>
</reference>
<name>A0AAD7SPK9_9TELE</name>
<protein>
    <submittedName>
        <fullName evidence="1">Uncharacterized protein</fullName>
    </submittedName>
</protein>
<organism evidence="1 2">
    <name type="scientific">Aldrovandia affinis</name>
    <dbReference type="NCBI Taxonomy" id="143900"/>
    <lineage>
        <taxon>Eukaryota</taxon>
        <taxon>Metazoa</taxon>
        <taxon>Chordata</taxon>
        <taxon>Craniata</taxon>
        <taxon>Vertebrata</taxon>
        <taxon>Euteleostomi</taxon>
        <taxon>Actinopterygii</taxon>
        <taxon>Neopterygii</taxon>
        <taxon>Teleostei</taxon>
        <taxon>Notacanthiformes</taxon>
        <taxon>Halosauridae</taxon>
        <taxon>Aldrovandia</taxon>
    </lineage>
</organism>
<proteinExistence type="predicted"/>
<keyword evidence="2" id="KW-1185">Reference proteome</keyword>
<evidence type="ECO:0000313" key="1">
    <source>
        <dbReference type="EMBL" id="KAJ8406472.1"/>
    </source>
</evidence>